<organism evidence="2 4">
    <name type="scientific">Trichococcus ilyis</name>
    <dbReference type="NCBI Taxonomy" id="640938"/>
    <lineage>
        <taxon>Bacteria</taxon>
        <taxon>Bacillati</taxon>
        <taxon>Bacillota</taxon>
        <taxon>Bacilli</taxon>
        <taxon>Lactobacillales</taxon>
        <taxon>Carnobacteriaceae</taxon>
        <taxon>Trichococcus</taxon>
    </lineage>
</organism>
<feature type="transmembrane region" description="Helical" evidence="1">
    <location>
        <begin position="350"/>
        <end position="372"/>
    </location>
</feature>
<feature type="transmembrane region" description="Helical" evidence="1">
    <location>
        <begin position="285"/>
        <end position="302"/>
    </location>
</feature>
<feature type="transmembrane region" description="Helical" evidence="1">
    <location>
        <begin position="21"/>
        <end position="45"/>
    </location>
</feature>
<evidence type="ECO:0000313" key="4">
    <source>
        <dbReference type="Proteomes" id="UP000076878"/>
    </source>
</evidence>
<reference evidence="3 5" key="2">
    <citation type="submission" date="2016-10" db="EMBL/GenBank/DDBJ databases">
        <authorList>
            <person name="Varghese N."/>
            <person name="Submissions S."/>
        </authorList>
    </citation>
    <scope>NUCLEOTIDE SEQUENCE [LARGE SCALE GENOMIC DNA]</scope>
    <source>
        <strain evidence="3 5">DSM 22150</strain>
    </source>
</reference>
<proteinExistence type="predicted"/>
<gene>
    <name evidence="3" type="ORF">SAMN05216375_12220</name>
    <name evidence="2" type="ORF">TR210_491</name>
</gene>
<feature type="transmembrane region" description="Helical" evidence="1">
    <location>
        <begin position="57"/>
        <end position="77"/>
    </location>
</feature>
<dbReference type="Proteomes" id="UP000199280">
    <property type="component" value="Unassembled WGS sequence"/>
</dbReference>
<dbReference type="PIRSF" id="PIRSF037259">
    <property type="entry name" value="EcsB_ABC"/>
    <property type="match status" value="1"/>
</dbReference>
<keyword evidence="5" id="KW-1185">Reference proteome</keyword>
<keyword evidence="1" id="KW-0472">Membrane</keyword>
<feature type="transmembrane region" description="Helical" evidence="1">
    <location>
        <begin position="308"/>
        <end position="329"/>
    </location>
</feature>
<dbReference type="AlphaFoldDB" id="A0A143YDK3"/>
<keyword evidence="1" id="KW-0812">Transmembrane</keyword>
<sequence length="410" mass="47296">MNLDSIWKKRQHMHLKKFSRYSKYIFNDHFVLVLLFLMGALAYQYSEFVKTITPDFLLGKLLIVILFSGSIFIGKLATFLEPADQVFLLAKEKEWGSYFRKAKKYSLILPSVLLFFLAAAAMPMLFAGRTIGAIDFLPIYATLILLKSIHLDLQEWGLKIGERKVQRKNNLYLFGAAIFSFSIAIFFNPWVAPVLVTLYTMFLRKKVQVAFEARYPLYQWERMIASEEQRKARINRIINLFTDVPQVQSKAKRRKYLDALLRLAGGDSNPYRYLFARAFIRGTDYSGLFFRLAGIGAVLLLFTPSAEFSLGLSLLFLYLTGFQLLPLYFHFNENVMYRLYPARQAEKFAGFKRLLGSLLGAEGLLFAAIIFANNGWQSGLAALALNAGFIWFFSRFYMVRRTQKRDTALH</sequence>
<protein>
    <submittedName>
        <fullName evidence="3">ABC-2 type transport system permease protein</fullName>
    </submittedName>
    <submittedName>
        <fullName evidence="2">Bacterial abc transporter ecsb</fullName>
    </submittedName>
</protein>
<evidence type="ECO:0000313" key="3">
    <source>
        <dbReference type="EMBL" id="SEJ69114.1"/>
    </source>
</evidence>
<dbReference type="Pfam" id="PF05975">
    <property type="entry name" value="EcsB"/>
    <property type="match status" value="1"/>
</dbReference>
<evidence type="ECO:0000313" key="2">
    <source>
        <dbReference type="EMBL" id="CZQ85767.1"/>
    </source>
</evidence>
<evidence type="ECO:0000256" key="1">
    <source>
        <dbReference type="SAM" id="Phobius"/>
    </source>
</evidence>
<dbReference type="RefSeq" id="WP_068621195.1">
    <property type="nucleotide sequence ID" value="NZ_FJNB01000002.1"/>
</dbReference>
<keyword evidence="1" id="KW-1133">Transmembrane helix</keyword>
<dbReference type="GO" id="GO:0016020">
    <property type="term" value="C:membrane"/>
    <property type="evidence" value="ECO:0007669"/>
    <property type="project" value="InterPro"/>
</dbReference>
<feature type="transmembrane region" description="Helical" evidence="1">
    <location>
        <begin position="378"/>
        <end position="398"/>
    </location>
</feature>
<accession>A0A143YDK3</accession>
<dbReference type="STRING" id="640938.TR210_491"/>
<dbReference type="OrthoDB" id="2447941at2"/>
<feature type="transmembrane region" description="Helical" evidence="1">
    <location>
        <begin position="107"/>
        <end position="127"/>
    </location>
</feature>
<name>A0A143YDK3_9LACT</name>
<dbReference type="EMBL" id="FJNB01000002">
    <property type="protein sequence ID" value="CZQ85767.1"/>
    <property type="molecule type" value="Genomic_DNA"/>
</dbReference>
<dbReference type="InterPro" id="IPR010288">
    <property type="entry name" value="EcsB_ABC"/>
</dbReference>
<evidence type="ECO:0000313" key="5">
    <source>
        <dbReference type="Proteomes" id="UP000199280"/>
    </source>
</evidence>
<dbReference type="Proteomes" id="UP000076878">
    <property type="component" value="Unassembled WGS sequence"/>
</dbReference>
<reference evidence="2 4" key="1">
    <citation type="submission" date="2016-02" db="EMBL/GenBank/DDBJ databases">
        <authorList>
            <person name="Wen L."/>
            <person name="He K."/>
            <person name="Yang H."/>
        </authorList>
    </citation>
    <scope>NUCLEOTIDE SEQUENCE [LARGE SCALE GENOMIC DNA]</scope>
    <source>
        <strain evidence="2">Trichococcus_R210</strain>
    </source>
</reference>
<feature type="transmembrane region" description="Helical" evidence="1">
    <location>
        <begin position="171"/>
        <end position="196"/>
    </location>
</feature>
<dbReference type="EMBL" id="FNYT01000022">
    <property type="protein sequence ID" value="SEJ69114.1"/>
    <property type="molecule type" value="Genomic_DNA"/>
</dbReference>